<dbReference type="KEGG" id="cmav:ABHF33_14025"/>
<dbReference type="InterPro" id="IPR003959">
    <property type="entry name" value="ATPase_AAA_core"/>
</dbReference>
<dbReference type="PANTHER" id="PTHR43581:SF4">
    <property type="entry name" value="ATP_GTP PHOSPHATASE"/>
    <property type="match status" value="1"/>
</dbReference>
<dbReference type="EMBL" id="CP157355">
    <property type="protein sequence ID" value="XBM00158.1"/>
    <property type="molecule type" value="Genomic_DNA"/>
</dbReference>
<dbReference type="Gene3D" id="3.40.50.300">
    <property type="entry name" value="P-loop containing nucleotide triphosphate hydrolases"/>
    <property type="match status" value="1"/>
</dbReference>
<dbReference type="RefSeq" id="WP_348944523.1">
    <property type="nucleotide sequence ID" value="NZ_CP157355.1"/>
</dbReference>
<dbReference type="GO" id="GO:0016887">
    <property type="term" value="F:ATP hydrolysis activity"/>
    <property type="evidence" value="ECO:0007669"/>
    <property type="project" value="InterPro"/>
</dbReference>
<dbReference type="GO" id="GO:0005524">
    <property type="term" value="F:ATP binding"/>
    <property type="evidence" value="ECO:0007669"/>
    <property type="project" value="InterPro"/>
</dbReference>
<organism evidence="2">
    <name type="scientific">Chitinibacter mangrovi</name>
    <dbReference type="NCBI Taxonomy" id="3153927"/>
    <lineage>
        <taxon>Bacteria</taxon>
        <taxon>Pseudomonadati</taxon>
        <taxon>Pseudomonadota</taxon>
        <taxon>Betaproteobacteria</taxon>
        <taxon>Neisseriales</taxon>
        <taxon>Chitinibacteraceae</taxon>
        <taxon>Chitinibacter</taxon>
    </lineage>
</organism>
<dbReference type="SUPFAM" id="SSF52540">
    <property type="entry name" value="P-loop containing nucleoside triphosphate hydrolases"/>
    <property type="match status" value="1"/>
</dbReference>
<evidence type="ECO:0000313" key="2">
    <source>
        <dbReference type="EMBL" id="XBM00158.1"/>
    </source>
</evidence>
<reference evidence="2" key="1">
    <citation type="submission" date="2024-05" db="EMBL/GenBank/DDBJ databases">
        <authorList>
            <person name="Yang L."/>
            <person name="Pan L."/>
        </authorList>
    </citation>
    <scope>NUCLEOTIDE SEQUENCE</scope>
    <source>
        <strain evidence="2">FCG-7</strain>
    </source>
</reference>
<name>A0AAU7F8V6_9NEIS</name>
<dbReference type="AlphaFoldDB" id="A0AAU7F8V6"/>
<feature type="domain" description="AAA+ ATPase" evidence="1">
    <location>
        <begin position="47"/>
        <end position="299"/>
    </location>
</feature>
<dbReference type="SMART" id="SM00382">
    <property type="entry name" value="AAA"/>
    <property type="match status" value="1"/>
</dbReference>
<evidence type="ECO:0000259" key="1">
    <source>
        <dbReference type="SMART" id="SM00382"/>
    </source>
</evidence>
<dbReference type="PANTHER" id="PTHR43581">
    <property type="entry name" value="ATP/GTP PHOSPHATASE"/>
    <property type="match status" value="1"/>
</dbReference>
<sequence>MSSRRNSREISLSRASFFNKTPDFFTVRLDVLELKSVINLRGLYFTPERVTALLGANCVGKSTILHALACAYQPKKNGEDHKFSEFFRPNPDATWDGSECRVYTKEKVGKSGSHIAADNYFKKDRWFPRHDRKRRRDVYYVGIFTTLPMLEYIRFVRFKNSNNATTFKYKKTEMKDDLHKAILKYAASILNRSYEGIFEFSAVGYENFLGLSIKGNHYSQLSMGAGEQRILKILKVMLCAEEGSLVLIDEVDLLLHDAALAKMLDCIIEIAEKRKLQVIFSTHRDLILKCNKKINVRYLLPSANGVKVLDKPNPDLVESLSGLRPKTISIYVEDTFSSVMAGRVARELGVFRLVDFVKYGPARNAFVVAGSSAIQKKRNCLFILDGDEYKTDADKKNQLNSILTGSNQEMKDARAYALSSIGQYELPDGTSPEEHIHNVIVSLPSEYIPDALREYYEALKGIHAVHDKHDYIDSVVNAFGIDEVASLNHVFDLFSLDGDKYSLFVSRVKEKIENFIALNPI</sequence>
<dbReference type="InterPro" id="IPR027417">
    <property type="entry name" value="P-loop_NTPase"/>
</dbReference>
<proteinExistence type="predicted"/>
<dbReference type="InterPro" id="IPR051396">
    <property type="entry name" value="Bact_Antivir_Def_Nuclease"/>
</dbReference>
<dbReference type="InterPro" id="IPR003593">
    <property type="entry name" value="AAA+_ATPase"/>
</dbReference>
<accession>A0AAU7F8V6</accession>
<protein>
    <submittedName>
        <fullName evidence="2">AAA family ATPase</fullName>
    </submittedName>
</protein>
<dbReference type="Pfam" id="PF13304">
    <property type="entry name" value="AAA_21"/>
    <property type="match status" value="1"/>
</dbReference>
<gene>
    <name evidence="2" type="ORF">ABHF33_14025</name>
</gene>